<dbReference type="RefSeq" id="XP_066666495.1">
    <property type="nucleotide sequence ID" value="XM_066814533.1"/>
</dbReference>
<feature type="region of interest" description="Disordered" evidence="1">
    <location>
        <begin position="1"/>
        <end position="36"/>
    </location>
</feature>
<protein>
    <recommendedName>
        <fullName evidence="4">PARP-type domain-containing protein</fullName>
    </recommendedName>
</protein>
<organism evidence="2 3">
    <name type="scientific">Apiospora hydei</name>
    <dbReference type="NCBI Taxonomy" id="1337664"/>
    <lineage>
        <taxon>Eukaryota</taxon>
        <taxon>Fungi</taxon>
        <taxon>Dikarya</taxon>
        <taxon>Ascomycota</taxon>
        <taxon>Pezizomycotina</taxon>
        <taxon>Sordariomycetes</taxon>
        <taxon>Xylariomycetidae</taxon>
        <taxon>Amphisphaeriales</taxon>
        <taxon>Apiosporaceae</taxon>
        <taxon>Apiospora</taxon>
    </lineage>
</organism>
<evidence type="ECO:0000256" key="1">
    <source>
        <dbReference type="SAM" id="MobiDB-lite"/>
    </source>
</evidence>
<keyword evidence="3" id="KW-1185">Reference proteome</keyword>
<dbReference type="Proteomes" id="UP001433268">
    <property type="component" value="Unassembled WGS sequence"/>
</dbReference>
<dbReference type="GeneID" id="92047593"/>
<evidence type="ECO:0008006" key="4">
    <source>
        <dbReference type="Google" id="ProtNLM"/>
    </source>
</evidence>
<comment type="caution">
    <text evidence="2">The sequence shown here is derived from an EMBL/GenBank/DDBJ whole genome shotgun (WGS) entry which is preliminary data.</text>
</comment>
<proteinExistence type="predicted"/>
<sequence length="280" mass="31597">MSGNQFLPPAQNTANTEENQFIPPAQTTANMGETNMGENQFISPAQINIAQNQFISPAQTTTNMGENQFIPPAQNTTNMAESQTISPAQLSLPSTPRQIFHQTLGPDDLFFVEVAPATDHRCSDRSCKKIAIVKNKIRIGRTGTTDFWHPTCFEKLVDFKDMADVCRFRPLTWTTHDKRGGLPEDEPVPHAYLDAGAERLVWEWMDWCRRTIQGNEQLGPLFGTEDHIQRTGFFTHPLLDPAEHQTMEDGTKRVIWHVYCQFGVLNPTDNPNSLSIMLAR</sequence>
<reference evidence="2 3" key="1">
    <citation type="submission" date="2023-01" db="EMBL/GenBank/DDBJ databases">
        <title>Analysis of 21 Apiospora genomes using comparative genomics revels a genus with tremendous synthesis potential of carbohydrate active enzymes and secondary metabolites.</title>
        <authorList>
            <person name="Sorensen T."/>
        </authorList>
    </citation>
    <scope>NUCLEOTIDE SEQUENCE [LARGE SCALE GENOMIC DNA]</scope>
    <source>
        <strain evidence="2 3">CBS 114990</strain>
    </source>
</reference>
<name>A0ABR1VWC6_9PEZI</name>
<feature type="region of interest" description="Disordered" evidence="1">
    <location>
        <begin position="62"/>
        <end position="85"/>
    </location>
</feature>
<accession>A0ABR1VWC6</accession>
<feature type="compositionally biased region" description="Polar residues" evidence="1">
    <location>
        <begin position="73"/>
        <end position="85"/>
    </location>
</feature>
<gene>
    <name evidence="2" type="ORF">PG997_010218</name>
</gene>
<evidence type="ECO:0000313" key="3">
    <source>
        <dbReference type="Proteomes" id="UP001433268"/>
    </source>
</evidence>
<dbReference type="EMBL" id="JAQQWN010000007">
    <property type="protein sequence ID" value="KAK8075555.1"/>
    <property type="molecule type" value="Genomic_DNA"/>
</dbReference>
<evidence type="ECO:0000313" key="2">
    <source>
        <dbReference type="EMBL" id="KAK8075555.1"/>
    </source>
</evidence>